<evidence type="ECO:0000313" key="3">
    <source>
        <dbReference type="EMBL" id="PPS93148.1"/>
    </source>
</evidence>
<keyword evidence="2" id="KW-0732">Signal</keyword>
<dbReference type="InterPro" id="IPR036289">
    <property type="entry name" value="YfhH"/>
</dbReference>
<reference evidence="3 4" key="1">
    <citation type="submission" date="2014-11" db="EMBL/GenBank/DDBJ databases">
        <title>Comparative genomic analysis of Cryptosporidium hominis reveals occurrence of genetic recombination in virulent subtypes.</title>
        <authorList>
            <person name="Guo Y."/>
            <person name="Tang K."/>
            <person name="Frace M."/>
            <person name="Li N."/>
            <person name="Roellig D.M."/>
            <person name="Sammons S."/>
            <person name="Knipe K."/>
            <person name="Rowe L."/>
            <person name="Feng Y."/>
            <person name="Xiao L."/>
        </authorList>
    </citation>
    <scope>NUCLEOTIDE SEQUENCE [LARGE SCALE GENOMIC DNA]</scope>
    <source>
        <strain evidence="3">30976</strain>
    </source>
</reference>
<organism evidence="3 4">
    <name type="scientific">Cryptosporidium hominis</name>
    <dbReference type="NCBI Taxonomy" id="237895"/>
    <lineage>
        <taxon>Eukaryota</taxon>
        <taxon>Sar</taxon>
        <taxon>Alveolata</taxon>
        <taxon>Apicomplexa</taxon>
        <taxon>Conoidasida</taxon>
        <taxon>Coccidia</taxon>
        <taxon>Eucoccidiorida</taxon>
        <taxon>Eimeriorina</taxon>
        <taxon>Cryptosporidiidae</taxon>
        <taxon>Cryptosporidium</taxon>
    </lineage>
</organism>
<protein>
    <submittedName>
        <fullName evidence="3">Uncharacterized protein</fullName>
    </submittedName>
</protein>
<evidence type="ECO:0000256" key="2">
    <source>
        <dbReference type="SAM" id="SignalP"/>
    </source>
</evidence>
<comment type="caution">
    <text evidence="3">The sequence shown here is derived from an EMBL/GenBank/DDBJ whole genome shotgun (WGS) entry which is preliminary data.</text>
</comment>
<evidence type="ECO:0000313" key="4">
    <source>
        <dbReference type="Proteomes" id="UP001429100"/>
    </source>
</evidence>
<proteinExistence type="predicted"/>
<feature type="signal peptide" evidence="2">
    <location>
        <begin position="1"/>
        <end position="27"/>
    </location>
</feature>
<evidence type="ECO:0000256" key="1">
    <source>
        <dbReference type="SAM" id="Coils"/>
    </source>
</evidence>
<dbReference type="Proteomes" id="UP001429100">
    <property type="component" value="Unassembled WGS sequence"/>
</dbReference>
<keyword evidence="1" id="KW-0175">Coiled coil</keyword>
<dbReference type="SUPFAM" id="SSF101697">
    <property type="entry name" value="Hypothetical protein YfhH"/>
    <property type="match status" value="1"/>
</dbReference>
<sequence>MKTFNFAKLVFIFAIVALFGNFRNTEHEVSTVSFEQSFVRLKLRKPLSKSEKKELQKQIKILEEKMGQAEVSGNREKVNFFKNKIDQAKAKINDK</sequence>
<name>A0ABX5BAI5_CRYHO</name>
<gene>
    <name evidence="3" type="ORF">GY17_00003230</name>
</gene>
<feature type="coiled-coil region" evidence="1">
    <location>
        <begin position="45"/>
        <end position="72"/>
    </location>
</feature>
<dbReference type="EMBL" id="JTAI01000022">
    <property type="protein sequence ID" value="PPS93148.1"/>
    <property type="molecule type" value="Genomic_DNA"/>
</dbReference>
<accession>A0ABX5BAI5</accession>
<feature type="chain" id="PRO_5046797589" evidence="2">
    <location>
        <begin position="28"/>
        <end position="95"/>
    </location>
</feature>
<keyword evidence="4" id="KW-1185">Reference proteome</keyword>
<reference evidence="3 4" key="2">
    <citation type="submission" date="2017-10" db="EMBL/GenBank/DDBJ databases">
        <title>Consistent, comparative and evidence-based genome annotation and re-annotation for the closely-related species, Cryptosporidium parvum, C. hominis and C. tyzzeri.</title>
        <authorList>
            <person name="Baptista R.P."/>
            <person name="Li Y."/>
            <person name="Sateriale A."/>
            <person name="Striepen B."/>
            <person name="Kissinger J.C."/>
        </authorList>
    </citation>
    <scope>NUCLEOTIDE SEQUENCE [LARGE SCALE GENOMIC DNA]</scope>
    <source>
        <strain evidence="3">30976</strain>
    </source>
</reference>